<sequence length="62" mass="6980">MPKYAVDFTAFYKSPMDTPFTSVGTLYSLGYRNYLFRELPPVDRTPGNQAKGEQCPNITQVG</sequence>
<evidence type="ECO:0000313" key="2">
    <source>
        <dbReference type="EMBL" id="EKV09590.1"/>
    </source>
</evidence>
<dbReference type="HOGENOM" id="CLU_2904887_0_0_1"/>
<protein>
    <submittedName>
        <fullName evidence="2">Uncharacterized protein</fullName>
    </submittedName>
</protein>
<feature type="region of interest" description="Disordered" evidence="1">
    <location>
        <begin position="41"/>
        <end position="62"/>
    </location>
</feature>
<dbReference type="VEuPathDB" id="FungiDB:PDIP_63880"/>
<dbReference type="AlphaFoldDB" id="K9FJ61"/>
<dbReference type="OrthoDB" id="1600564at2759"/>
<dbReference type="KEGG" id="pdp:PDIP_63880"/>
<organism evidence="2 3">
    <name type="scientific">Penicillium digitatum (strain Pd1 / CECT 20795)</name>
    <name type="common">Green mold</name>
    <dbReference type="NCBI Taxonomy" id="1170230"/>
    <lineage>
        <taxon>Eukaryota</taxon>
        <taxon>Fungi</taxon>
        <taxon>Dikarya</taxon>
        <taxon>Ascomycota</taxon>
        <taxon>Pezizomycotina</taxon>
        <taxon>Eurotiomycetes</taxon>
        <taxon>Eurotiomycetidae</taxon>
        <taxon>Eurotiales</taxon>
        <taxon>Aspergillaceae</taxon>
        <taxon>Penicillium</taxon>
    </lineage>
</organism>
<accession>K9FJ61</accession>
<comment type="caution">
    <text evidence="2">The sequence shown here is derived from an EMBL/GenBank/DDBJ whole genome shotgun (WGS) entry which is preliminary data.</text>
</comment>
<evidence type="ECO:0000313" key="3">
    <source>
        <dbReference type="Proteomes" id="UP000009886"/>
    </source>
</evidence>
<evidence type="ECO:0000256" key="1">
    <source>
        <dbReference type="SAM" id="MobiDB-lite"/>
    </source>
</evidence>
<proteinExistence type="predicted"/>
<dbReference type="EMBL" id="AKCU01000425">
    <property type="protein sequence ID" value="EKV09590.1"/>
    <property type="molecule type" value="Genomic_DNA"/>
</dbReference>
<reference evidence="3" key="1">
    <citation type="journal article" date="2012" name="BMC Genomics">
        <title>Genome sequence of the necrotrophic fungus Penicillium digitatum, the main postharvest pathogen of citrus.</title>
        <authorList>
            <person name="Marcet-Houben M."/>
            <person name="Ballester A.-R."/>
            <person name="de la Fuente B."/>
            <person name="Harries E."/>
            <person name="Marcos J.F."/>
            <person name="Gonzalez-Candelas L."/>
            <person name="Gabaldon T."/>
        </authorList>
    </citation>
    <scope>NUCLEOTIDE SEQUENCE [LARGE SCALE GENOMIC DNA]</scope>
    <source>
        <strain evidence="3">Pd1 / CECT 20795</strain>
    </source>
</reference>
<dbReference type="Proteomes" id="UP000009886">
    <property type="component" value="Unassembled WGS sequence"/>
</dbReference>
<name>K9FJ61_PEND1</name>
<gene>
    <name evidence="2" type="ORF">PDIP_63880</name>
</gene>